<evidence type="ECO:0000256" key="6">
    <source>
        <dbReference type="SAM" id="Phobius"/>
    </source>
</evidence>
<comment type="caution">
    <text evidence="7">The sequence shown here is derived from an EMBL/GenBank/DDBJ whole genome shotgun (WGS) entry which is preliminary data.</text>
</comment>
<feature type="transmembrane region" description="Helical" evidence="6">
    <location>
        <begin position="400"/>
        <end position="422"/>
    </location>
</feature>
<dbReference type="PANTHER" id="PTHR30250:SF26">
    <property type="entry name" value="PSMA PROTEIN"/>
    <property type="match status" value="1"/>
</dbReference>
<evidence type="ECO:0000256" key="5">
    <source>
        <dbReference type="ARBA" id="ARBA00023136"/>
    </source>
</evidence>
<feature type="transmembrane region" description="Helical" evidence="6">
    <location>
        <begin position="12"/>
        <end position="34"/>
    </location>
</feature>
<evidence type="ECO:0000313" key="7">
    <source>
        <dbReference type="EMBL" id="HIQ80887.1"/>
    </source>
</evidence>
<feature type="transmembrane region" description="Helical" evidence="6">
    <location>
        <begin position="313"/>
        <end position="331"/>
    </location>
</feature>
<evidence type="ECO:0000256" key="1">
    <source>
        <dbReference type="ARBA" id="ARBA00004651"/>
    </source>
</evidence>
<reference evidence="7" key="1">
    <citation type="submission" date="2020-10" db="EMBL/GenBank/DDBJ databases">
        <authorList>
            <person name="Gilroy R."/>
        </authorList>
    </citation>
    <scope>NUCLEOTIDE SEQUENCE</scope>
    <source>
        <strain evidence="7">ChiSjej1B19-3389</strain>
    </source>
</reference>
<keyword evidence="4 6" id="KW-1133">Transmembrane helix</keyword>
<comment type="subcellular location">
    <subcellularLocation>
        <location evidence="1">Cell membrane</location>
        <topology evidence="1">Multi-pass membrane protein</topology>
    </subcellularLocation>
</comment>
<feature type="transmembrane region" description="Helical" evidence="6">
    <location>
        <begin position="250"/>
        <end position="273"/>
    </location>
</feature>
<dbReference type="InterPro" id="IPR050833">
    <property type="entry name" value="Poly_Biosynth_Transport"/>
</dbReference>
<feature type="transmembrane region" description="Helical" evidence="6">
    <location>
        <begin position="226"/>
        <end position="244"/>
    </location>
</feature>
<feature type="transmembrane region" description="Helical" evidence="6">
    <location>
        <begin position="466"/>
        <end position="485"/>
    </location>
</feature>
<gene>
    <name evidence="7" type="ORF">IAD32_06345</name>
</gene>
<sequence>MKKNQLKSGVVLSYINLALSSAIPILYTPVMLQILGQSEYGLYSLANSVVGYLSLLNFGIGSTVVRYLTKCRAQNDRKGEERMLGLFVVIYSALTLLVLIVGTICALNCGLVYSAKLTREELSRMQLLIFLMTVNTAITFLFSAFTSVVLAHERYIFKKLTEMLSTVLAPCMNLLMLFMGFASVGLVVATTIVHLFMYGSNLFYCLRVLKIRPRFKNMPFGIMRELAAFSAFVFLGMVVDMLYWATDKLIIGAMIGTAAVAVYNVGATFNTIVTSVSSAISGVLTPRITNMVFTDCSKKELTDIFIRVGRLQYILVSFIISAFIVFGQQFIRLWAGEAYAQAYPVALLTLIPILIPLIQNTGISIVIAQNKHRFRSVMYAVIAVVNAVSTVFAVQYFGIIGAAACSCAAYILGNGLIMNWYYYKKTGINIPLFWRNILKMSPVAVGMTLLGLFATRYFSIDSWGHFFLGAIVYTLLFVPLAYFLMMNQYEKNMFREPVIKLKNKLFKKEEV</sequence>
<evidence type="ECO:0000313" key="8">
    <source>
        <dbReference type="Proteomes" id="UP000886787"/>
    </source>
</evidence>
<keyword evidence="5 6" id="KW-0472">Membrane</keyword>
<dbReference type="Pfam" id="PF01943">
    <property type="entry name" value="Polysacc_synt"/>
    <property type="match status" value="1"/>
</dbReference>
<feature type="transmembrane region" description="Helical" evidence="6">
    <location>
        <begin position="343"/>
        <end position="368"/>
    </location>
</feature>
<protein>
    <submittedName>
        <fullName evidence="7">Oligosaccharide flippase family protein</fullName>
    </submittedName>
</protein>
<dbReference type="AlphaFoldDB" id="A0A9D1CUG0"/>
<accession>A0A9D1CUG0</accession>
<feature type="transmembrane region" description="Helical" evidence="6">
    <location>
        <begin position="127"/>
        <end position="151"/>
    </location>
</feature>
<reference evidence="7" key="2">
    <citation type="journal article" date="2021" name="PeerJ">
        <title>Extensive microbial diversity within the chicken gut microbiome revealed by metagenomics and culture.</title>
        <authorList>
            <person name="Gilroy R."/>
            <person name="Ravi A."/>
            <person name="Getino M."/>
            <person name="Pursley I."/>
            <person name="Horton D.L."/>
            <person name="Alikhan N.F."/>
            <person name="Baker D."/>
            <person name="Gharbi K."/>
            <person name="Hall N."/>
            <person name="Watson M."/>
            <person name="Adriaenssens E.M."/>
            <person name="Foster-Nyarko E."/>
            <person name="Jarju S."/>
            <person name="Secka A."/>
            <person name="Antonio M."/>
            <person name="Oren A."/>
            <person name="Chaudhuri R.R."/>
            <person name="La Ragione R."/>
            <person name="Hildebrand F."/>
            <person name="Pallen M.J."/>
        </authorList>
    </citation>
    <scope>NUCLEOTIDE SEQUENCE</scope>
    <source>
        <strain evidence="7">ChiSjej1B19-3389</strain>
    </source>
</reference>
<feature type="transmembrane region" description="Helical" evidence="6">
    <location>
        <begin position="377"/>
        <end position="394"/>
    </location>
</feature>
<evidence type="ECO:0000256" key="4">
    <source>
        <dbReference type="ARBA" id="ARBA00022989"/>
    </source>
</evidence>
<evidence type="ECO:0000256" key="2">
    <source>
        <dbReference type="ARBA" id="ARBA00022475"/>
    </source>
</evidence>
<name>A0A9D1CUG0_9FIRM</name>
<feature type="transmembrane region" description="Helical" evidence="6">
    <location>
        <begin position="163"/>
        <end position="181"/>
    </location>
</feature>
<keyword evidence="3 6" id="KW-0812">Transmembrane</keyword>
<evidence type="ECO:0000256" key="3">
    <source>
        <dbReference type="ARBA" id="ARBA00022692"/>
    </source>
</evidence>
<feature type="transmembrane region" description="Helical" evidence="6">
    <location>
        <begin position="86"/>
        <end position="115"/>
    </location>
</feature>
<feature type="transmembrane region" description="Helical" evidence="6">
    <location>
        <begin position="187"/>
        <end position="206"/>
    </location>
</feature>
<keyword evidence="2" id="KW-1003">Cell membrane</keyword>
<organism evidence="7 8">
    <name type="scientific">Candidatus Scatavimonas merdigallinarum</name>
    <dbReference type="NCBI Taxonomy" id="2840914"/>
    <lineage>
        <taxon>Bacteria</taxon>
        <taxon>Bacillati</taxon>
        <taxon>Bacillota</taxon>
        <taxon>Clostridia</taxon>
        <taxon>Eubacteriales</taxon>
        <taxon>Oscillospiraceae</taxon>
        <taxon>Oscillospiraceae incertae sedis</taxon>
        <taxon>Candidatus Scatavimonas</taxon>
    </lineage>
</organism>
<feature type="transmembrane region" description="Helical" evidence="6">
    <location>
        <begin position="40"/>
        <end position="65"/>
    </location>
</feature>
<proteinExistence type="predicted"/>
<feature type="transmembrane region" description="Helical" evidence="6">
    <location>
        <begin position="443"/>
        <end position="460"/>
    </location>
</feature>
<dbReference type="GO" id="GO:0005886">
    <property type="term" value="C:plasma membrane"/>
    <property type="evidence" value="ECO:0007669"/>
    <property type="project" value="UniProtKB-SubCell"/>
</dbReference>
<dbReference type="InterPro" id="IPR002797">
    <property type="entry name" value="Polysacc_synth"/>
</dbReference>
<dbReference type="EMBL" id="DVFW01000028">
    <property type="protein sequence ID" value="HIQ80887.1"/>
    <property type="molecule type" value="Genomic_DNA"/>
</dbReference>
<dbReference type="PANTHER" id="PTHR30250">
    <property type="entry name" value="PST FAMILY PREDICTED COLANIC ACID TRANSPORTER"/>
    <property type="match status" value="1"/>
</dbReference>
<dbReference type="Proteomes" id="UP000886787">
    <property type="component" value="Unassembled WGS sequence"/>
</dbReference>